<dbReference type="Proteomes" id="UP000803884">
    <property type="component" value="Unassembled WGS sequence"/>
</dbReference>
<feature type="transmembrane region" description="Helical" evidence="2">
    <location>
        <begin position="123"/>
        <end position="144"/>
    </location>
</feature>
<evidence type="ECO:0000256" key="1">
    <source>
        <dbReference type="SAM" id="MobiDB-lite"/>
    </source>
</evidence>
<organism evidence="3 4">
    <name type="scientific">Cladosporium halotolerans</name>
    <dbReference type="NCBI Taxonomy" id="1052096"/>
    <lineage>
        <taxon>Eukaryota</taxon>
        <taxon>Fungi</taxon>
        <taxon>Dikarya</taxon>
        <taxon>Ascomycota</taxon>
        <taxon>Pezizomycotina</taxon>
        <taxon>Dothideomycetes</taxon>
        <taxon>Dothideomycetidae</taxon>
        <taxon>Cladosporiales</taxon>
        <taxon>Cladosporiaceae</taxon>
        <taxon>Cladosporium</taxon>
    </lineage>
</organism>
<evidence type="ECO:0000256" key="2">
    <source>
        <dbReference type="SAM" id="Phobius"/>
    </source>
</evidence>
<feature type="transmembrane region" description="Helical" evidence="2">
    <location>
        <begin position="49"/>
        <end position="66"/>
    </location>
</feature>
<dbReference type="AlphaFoldDB" id="A0AB34KSB0"/>
<keyword evidence="2" id="KW-0472">Membrane</keyword>
<protein>
    <submittedName>
        <fullName evidence="3">Uncharacterized protein</fullName>
    </submittedName>
</protein>
<feature type="transmembrane region" description="Helical" evidence="2">
    <location>
        <begin position="150"/>
        <end position="167"/>
    </location>
</feature>
<dbReference type="GeneID" id="96005952"/>
<reference evidence="3 4" key="1">
    <citation type="journal article" date="2020" name="Microbiol. Resour. Announc.">
        <title>Draft Genome Sequence of a Cladosporium Species Isolated from the Mesophotic Ascidian Didemnum maculosum.</title>
        <authorList>
            <person name="Gioti A."/>
            <person name="Siaperas R."/>
            <person name="Nikolaivits E."/>
            <person name="Le Goff G."/>
            <person name="Ouazzani J."/>
            <person name="Kotoulas G."/>
            <person name="Topakas E."/>
        </authorList>
    </citation>
    <scope>NUCLEOTIDE SEQUENCE [LARGE SCALE GENOMIC DNA]</scope>
    <source>
        <strain evidence="3 4">TM138-S3</strain>
    </source>
</reference>
<keyword evidence="4" id="KW-1185">Reference proteome</keyword>
<accession>A0AB34KSB0</accession>
<comment type="caution">
    <text evidence="3">The sequence shown here is derived from an EMBL/GenBank/DDBJ whole genome shotgun (WGS) entry which is preliminary data.</text>
</comment>
<evidence type="ECO:0000313" key="3">
    <source>
        <dbReference type="EMBL" id="KAL1586631.1"/>
    </source>
</evidence>
<keyword evidence="2" id="KW-1133">Transmembrane helix</keyword>
<feature type="transmembrane region" description="Helical" evidence="2">
    <location>
        <begin position="72"/>
        <end position="92"/>
    </location>
</feature>
<keyword evidence="2" id="KW-0812">Transmembrane</keyword>
<sequence length="189" mass="20864">MMDTARLRRTFKYPSDTDDPPDLDEEHQEELLSSLKAEDEATNKLYQRLFLALPTVVSIAFVPSLFTSGDAASALVAVSSIIVPAIAAYLLYFHPILTSERQGLLSFSLQNESKDSARQREQIVVMVGASIAGILTIFAGRAWMQGRGEDAVWTFLPALVFGLTLFVRQQLAPVDLGELQKARYELKGA</sequence>
<evidence type="ECO:0000313" key="4">
    <source>
        <dbReference type="Proteomes" id="UP000803884"/>
    </source>
</evidence>
<name>A0AB34KSB0_9PEZI</name>
<gene>
    <name evidence="3" type="ORF">WHR41_04508</name>
</gene>
<proteinExistence type="predicted"/>
<dbReference type="EMBL" id="JAAQHG020000013">
    <property type="protein sequence ID" value="KAL1586631.1"/>
    <property type="molecule type" value="Genomic_DNA"/>
</dbReference>
<feature type="region of interest" description="Disordered" evidence="1">
    <location>
        <begin position="1"/>
        <end position="24"/>
    </location>
</feature>
<dbReference type="RefSeq" id="XP_069229736.1">
    <property type="nucleotide sequence ID" value="XM_069373114.1"/>
</dbReference>